<reference evidence="2" key="1">
    <citation type="journal article" date="2020" name="Syst. Appl. Microbiol.">
        <title>Streptomyces alkaliterrae sp. nov., isolated from an alkaline soil, and emended descriptions of Streptomyces alkaliphilus, Streptomyces calidiresistens and Streptomyces durbertensis.</title>
        <authorList>
            <person name="Swiecimska M."/>
            <person name="Golinska P."/>
            <person name="Nouioui I."/>
            <person name="Wypij M."/>
            <person name="Rai M."/>
            <person name="Sangal V."/>
            <person name="Goodfellow M."/>
        </authorList>
    </citation>
    <scope>NUCLEOTIDE SEQUENCE [LARGE SCALE GENOMIC DNA]</scope>
    <source>
        <strain evidence="2">DSM 104538</strain>
    </source>
</reference>
<gene>
    <name evidence="1" type="ORF">GL263_19020</name>
</gene>
<dbReference type="EMBL" id="WMLF01000315">
    <property type="protein sequence ID" value="MBB1245635.1"/>
    <property type="molecule type" value="Genomic_DNA"/>
</dbReference>
<dbReference type="Pfam" id="PF04343">
    <property type="entry name" value="DUF488"/>
    <property type="match status" value="1"/>
</dbReference>
<organism evidence="1 2">
    <name type="scientific">Streptomyces durbertensis</name>
    <dbReference type="NCBI Taxonomy" id="2448886"/>
    <lineage>
        <taxon>Bacteria</taxon>
        <taxon>Bacillati</taxon>
        <taxon>Actinomycetota</taxon>
        <taxon>Actinomycetes</taxon>
        <taxon>Kitasatosporales</taxon>
        <taxon>Streptomycetaceae</taxon>
        <taxon>Streptomyces</taxon>
    </lineage>
</organism>
<accession>A0ABR6EJX6</accession>
<keyword evidence="2" id="KW-1185">Reference proteome</keyword>
<proteinExistence type="predicted"/>
<evidence type="ECO:0000313" key="2">
    <source>
        <dbReference type="Proteomes" id="UP000766698"/>
    </source>
</evidence>
<dbReference type="InterPro" id="IPR007438">
    <property type="entry name" value="DUF488"/>
</dbReference>
<comment type="caution">
    <text evidence="1">The sequence shown here is derived from an EMBL/GenBank/DDBJ whole genome shotgun (WGS) entry which is preliminary data.</text>
</comment>
<feature type="non-terminal residue" evidence="1">
    <location>
        <position position="77"/>
    </location>
</feature>
<dbReference type="Proteomes" id="UP000766698">
    <property type="component" value="Unassembled WGS sequence"/>
</dbReference>
<protein>
    <submittedName>
        <fullName evidence="1">DUF488 family protein</fullName>
    </submittedName>
</protein>
<name>A0ABR6EJX6_9ACTN</name>
<sequence length="77" mass="8145">MDGERTDSSVDARGSRPELVTFGHGTADRAAVAGLLREAGVAALVDVRTAPGSRRDPDLARERLAEWLPEEGVDSVS</sequence>
<evidence type="ECO:0000313" key="1">
    <source>
        <dbReference type="EMBL" id="MBB1245635.1"/>
    </source>
</evidence>
<dbReference type="RefSeq" id="WP_182856933.1">
    <property type="nucleotide sequence ID" value="NZ_WMLF01000315.1"/>
</dbReference>